<dbReference type="Pfam" id="PF05033">
    <property type="entry name" value="Pre-SET"/>
    <property type="match status" value="1"/>
</dbReference>
<evidence type="ECO:0000256" key="7">
    <source>
        <dbReference type="ARBA" id="ARBA00023242"/>
    </source>
</evidence>
<gene>
    <name evidence="14" type="ORF">DM860_015835</name>
</gene>
<dbReference type="GO" id="GO:0005694">
    <property type="term" value="C:chromosome"/>
    <property type="evidence" value="ECO:0007669"/>
    <property type="project" value="UniProtKB-SubCell"/>
</dbReference>
<dbReference type="InterPro" id="IPR036987">
    <property type="entry name" value="SRA-YDG_sf"/>
</dbReference>
<dbReference type="SMART" id="SM00468">
    <property type="entry name" value="PreSET"/>
    <property type="match status" value="1"/>
</dbReference>
<evidence type="ECO:0000259" key="11">
    <source>
        <dbReference type="PROSITE" id="PS50867"/>
    </source>
</evidence>
<dbReference type="InterPro" id="IPR046341">
    <property type="entry name" value="SET_dom_sf"/>
</dbReference>
<dbReference type="InterPro" id="IPR003105">
    <property type="entry name" value="SRA_YDG"/>
</dbReference>
<sequence length="1078" mass="117812">MVLVSNSGLSHQNQKRTLESGYHSSSLDQEPKFKTRKVSAVRDFPPGCGRNVIQADLASGKSVAADTGDSVDPGIREGSAEKFSDTLCKLQSLEAVNCPVSPEVNGSLDGLVADIVSSAANATLNRVEGVTSCVEPPPETDSLEGEHKSEGPMKESDQIMNQDFAKDLDEIVKLPIVENVCDEVVIHCASIGPFESGLLPKEEDNNRVEPIEDWNHMIQNHDLAQPVVESTVSHEVAVPASIGKTHKSSGVKEEEPSISIPSLIQKKYCTRRVSAVRDFPPFCGRNAPKPIEGNCEDIMKETITDKSRASIEKPSAHCGVESVAGGDIIVHPLEEEAVHNCILPNDGDDDTCGRIQGRDTISGSDDEEKCSHFDTNDQVVVQALMADPLSPSRKGGRGDSTGSDGMRKKGKEDKRFNKTNSSYRTKYGAVAKKSALNKATLFSIGAREGGPSSILVNNEESDAVQPFGGSGDSICGGDATVYSKVRKKFKAVSFKVGHKPDAYKKTCLLKKRPTSKIADIDECAFFDDGDLGGTSGFFAEEASTTYGHTLPEFDVTLPPSGPSGSKHGGDARARVRETLRLFQVLYRKVLQGEESKPKPDIKRIDIVAAKIIKEKGKEVNTGRLIIGEVPGAEVGDEFQYRVELALIGIHRLYQAGIDSTKHPTTGLLIAVSIVASGAYADEMDDPDVLVYSGQGGNVVGKVKTPEDQKLEKGNLALRNSISVKNPVRVVRGFKEVKPSESADARSKVAMTYVYDGLYTVANYWSEEGKHGKMVFMFELRRIPGQPELFWKEVKSSKKSTIRRGVCVDDITGGKEVLPICAINRIDSEKPPPFKYIRKMKYPEWFHPSPLKGCDCPGKCSDSKKCLCAVRNGGELPYNRNGAIVEVKPLVYECGPHCKCPPSCYNRVSQNGIKVQLEIFKTESRGWGVRSLTSIPSGTFICEYAGELLEDREAERRVGNDEYLFDIGHNIDSSSIQTSTNDNKVGEEVGYTIDAAEYGNVGRFINHSCSPNLYAQNVLFDYEDKRMPHIMLFAADNIPPLRELTYHYNYSVDQVHDSCGNIKVKKCFCGSAECSGRLY</sequence>
<dbReference type="AlphaFoldDB" id="A0A328E1N8"/>
<feature type="region of interest" description="Disordered" evidence="9">
    <location>
        <begin position="1"/>
        <end position="36"/>
    </location>
</feature>
<evidence type="ECO:0000256" key="5">
    <source>
        <dbReference type="ARBA" id="ARBA00022691"/>
    </source>
</evidence>
<dbReference type="InterPro" id="IPR025794">
    <property type="entry name" value="H3-K9-MeTrfase_plant"/>
</dbReference>
<dbReference type="PROSITE" id="PS50867">
    <property type="entry name" value="PRE_SET"/>
    <property type="match status" value="1"/>
</dbReference>
<proteinExistence type="predicted"/>
<dbReference type="SUPFAM" id="SSF88697">
    <property type="entry name" value="PUA domain-like"/>
    <property type="match status" value="1"/>
</dbReference>
<dbReference type="SMART" id="SM00317">
    <property type="entry name" value="SET"/>
    <property type="match status" value="1"/>
</dbReference>
<evidence type="ECO:0000256" key="6">
    <source>
        <dbReference type="ARBA" id="ARBA00022853"/>
    </source>
</evidence>
<feature type="domain" description="SET" evidence="10">
    <location>
        <begin position="914"/>
        <end position="1048"/>
    </location>
</feature>
<dbReference type="GO" id="GO:0005634">
    <property type="term" value="C:nucleus"/>
    <property type="evidence" value="ECO:0007669"/>
    <property type="project" value="UniProtKB-SubCell"/>
</dbReference>
<evidence type="ECO:0000256" key="2">
    <source>
        <dbReference type="ARBA" id="ARBA00022454"/>
    </source>
</evidence>
<dbReference type="PANTHER" id="PTHR45660">
    <property type="entry name" value="HISTONE-LYSINE N-METHYLTRANSFERASE SETMAR"/>
    <property type="match status" value="1"/>
</dbReference>
<evidence type="ECO:0000256" key="3">
    <source>
        <dbReference type="ARBA" id="ARBA00022603"/>
    </source>
</evidence>
<dbReference type="Proteomes" id="UP000249390">
    <property type="component" value="Unassembled WGS sequence"/>
</dbReference>
<feature type="compositionally biased region" description="Polar residues" evidence="9">
    <location>
        <begin position="1"/>
        <end position="12"/>
    </location>
</feature>
<keyword evidence="3" id="KW-0489">Methyltransferase</keyword>
<keyword evidence="2" id="KW-0158">Chromosome</keyword>
<keyword evidence="5" id="KW-0949">S-adenosyl-L-methionine</keyword>
<keyword evidence="6" id="KW-0156">Chromatin regulator</keyword>
<dbReference type="InterPro" id="IPR003616">
    <property type="entry name" value="Post-SET_dom"/>
</dbReference>
<name>A0A328E1N8_9ASTE</name>
<accession>A0A328E1N8</accession>
<dbReference type="PROSITE" id="PS51015">
    <property type="entry name" value="YDG"/>
    <property type="match status" value="1"/>
</dbReference>
<evidence type="ECO:0000313" key="14">
    <source>
        <dbReference type="EMBL" id="RAL50688.1"/>
    </source>
</evidence>
<evidence type="ECO:0000256" key="1">
    <source>
        <dbReference type="ARBA" id="ARBA00004286"/>
    </source>
</evidence>
<evidence type="ECO:0000313" key="15">
    <source>
        <dbReference type="Proteomes" id="UP000249390"/>
    </source>
</evidence>
<dbReference type="GO" id="GO:0032259">
    <property type="term" value="P:methylation"/>
    <property type="evidence" value="ECO:0007669"/>
    <property type="project" value="UniProtKB-KW"/>
</dbReference>
<dbReference type="GO" id="GO:0003690">
    <property type="term" value="F:double-stranded DNA binding"/>
    <property type="evidence" value="ECO:0007669"/>
    <property type="project" value="TreeGrafter"/>
</dbReference>
<dbReference type="InterPro" id="IPR015947">
    <property type="entry name" value="PUA-like_sf"/>
</dbReference>
<dbReference type="Gene3D" id="2.30.280.10">
    <property type="entry name" value="SRA-YDG"/>
    <property type="match status" value="1"/>
</dbReference>
<dbReference type="PROSITE" id="PS50280">
    <property type="entry name" value="SET"/>
    <property type="match status" value="1"/>
</dbReference>
<dbReference type="EMBL" id="NQVE01000056">
    <property type="protein sequence ID" value="RAL50688.1"/>
    <property type="molecule type" value="Genomic_DNA"/>
</dbReference>
<dbReference type="GO" id="GO:0008270">
    <property type="term" value="F:zinc ion binding"/>
    <property type="evidence" value="ECO:0007669"/>
    <property type="project" value="InterPro"/>
</dbReference>
<feature type="compositionally biased region" description="Basic and acidic residues" evidence="9">
    <location>
        <begin position="405"/>
        <end position="416"/>
    </location>
</feature>
<reference evidence="14 15" key="1">
    <citation type="submission" date="2018-06" db="EMBL/GenBank/DDBJ databases">
        <title>The Genome of Cuscuta australis (Dodder) Provides Insight into the Evolution of Plant Parasitism.</title>
        <authorList>
            <person name="Liu H."/>
        </authorList>
    </citation>
    <scope>NUCLEOTIDE SEQUENCE [LARGE SCALE GENOMIC DNA]</scope>
    <source>
        <strain evidence="15">cv. Yunnan</strain>
        <tissue evidence="14">Vines</tissue>
    </source>
</reference>
<feature type="domain" description="Pre-SET" evidence="11">
    <location>
        <begin position="851"/>
        <end position="911"/>
    </location>
</feature>
<dbReference type="Pfam" id="PF02182">
    <property type="entry name" value="SAD_SRA"/>
    <property type="match status" value="1"/>
</dbReference>
<evidence type="ECO:0000256" key="4">
    <source>
        <dbReference type="ARBA" id="ARBA00022679"/>
    </source>
</evidence>
<keyword evidence="7 8" id="KW-0539">Nucleus</keyword>
<feature type="region of interest" description="Disordered" evidence="9">
    <location>
        <begin position="385"/>
        <end position="419"/>
    </location>
</feature>
<comment type="caution">
    <text evidence="14">The sequence shown here is derived from an EMBL/GenBank/DDBJ whole genome shotgun (WGS) entry which is preliminary data.</text>
</comment>
<dbReference type="PROSITE" id="PS50868">
    <property type="entry name" value="POST_SET"/>
    <property type="match status" value="1"/>
</dbReference>
<keyword evidence="4" id="KW-0808">Transferase</keyword>
<organism evidence="14 15">
    <name type="scientific">Cuscuta australis</name>
    <dbReference type="NCBI Taxonomy" id="267555"/>
    <lineage>
        <taxon>Eukaryota</taxon>
        <taxon>Viridiplantae</taxon>
        <taxon>Streptophyta</taxon>
        <taxon>Embryophyta</taxon>
        <taxon>Tracheophyta</taxon>
        <taxon>Spermatophyta</taxon>
        <taxon>Magnoliopsida</taxon>
        <taxon>eudicotyledons</taxon>
        <taxon>Gunneridae</taxon>
        <taxon>Pentapetalae</taxon>
        <taxon>asterids</taxon>
        <taxon>lamiids</taxon>
        <taxon>Solanales</taxon>
        <taxon>Convolvulaceae</taxon>
        <taxon>Cuscuteae</taxon>
        <taxon>Cuscuta</taxon>
        <taxon>Cuscuta subgen. Grammica</taxon>
        <taxon>Cuscuta sect. Cleistogrammica</taxon>
    </lineage>
</organism>
<feature type="domain" description="Post-SET" evidence="12">
    <location>
        <begin position="1062"/>
        <end position="1078"/>
    </location>
</feature>
<dbReference type="PANTHER" id="PTHR45660:SF46">
    <property type="entry name" value="HISTONE-LYSINE N-METHYLTRANSFERASE, H3 LYSINE-9 SPECIFIC SUVH6"/>
    <property type="match status" value="1"/>
</dbReference>
<dbReference type="Pfam" id="PF00856">
    <property type="entry name" value="SET"/>
    <property type="match status" value="1"/>
</dbReference>
<dbReference type="SMART" id="SM00466">
    <property type="entry name" value="SRA"/>
    <property type="match status" value="1"/>
</dbReference>
<keyword evidence="15" id="KW-1185">Reference proteome</keyword>
<evidence type="ECO:0000259" key="10">
    <source>
        <dbReference type="PROSITE" id="PS50280"/>
    </source>
</evidence>
<dbReference type="SUPFAM" id="SSF82199">
    <property type="entry name" value="SET domain"/>
    <property type="match status" value="1"/>
</dbReference>
<dbReference type="Gene3D" id="2.170.270.10">
    <property type="entry name" value="SET domain"/>
    <property type="match status" value="1"/>
</dbReference>
<dbReference type="GO" id="GO:0042054">
    <property type="term" value="F:histone methyltransferase activity"/>
    <property type="evidence" value="ECO:0007669"/>
    <property type="project" value="InterPro"/>
</dbReference>
<evidence type="ECO:0000259" key="12">
    <source>
        <dbReference type="PROSITE" id="PS50868"/>
    </source>
</evidence>
<evidence type="ECO:0000256" key="8">
    <source>
        <dbReference type="PROSITE-ProRule" id="PRU00358"/>
    </source>
</evidence>
<evidence type="ECO:0000259" key="13">
    <source>
        <dbReference type="PROSITE" id="PS51015"/>
    </source>
</evidence>
<dbReference type="InterPro" id="IPR007728">
    <property type="entry name" value="Pre-SET_dom"/>
</dbReference>
<comment type="subcellular location">
    <subcellularLocation>
        <location evidence="1">Chromosome</location>
    </subcellularLocation>
    <subcellularLocation>
        <location evidence="8">Nucleus</location>
    </subcellularLocation>
</comment>
<dbReference type="PROSITE" id="PS51575">
    <property type="entry name" value="SAM_MT43_SUVAR39_2"/>
    <property type="match status" value="1"/>
</dbReference>
<feature type="domain" description="YDG" evidence="13">
    <location>
        <begin position="627"/>
        <end position="781"/>
    </location>
</feature>
<feature type="region of interest" description="Disordered" evidence="9">
    <location>
        <begin position="131"/>
        <end position="155"/>
    </location>
</feature>
<dbReference type="InterPro" id="IPR051357">
    <property type="entry name" value="H3K9_HMTase_SUVAR3-9"/>
</dbReference>
<protein>
    <submittedName>
        <fullName evidence="14">Uncharacterized protein</fullName>
    </submittedName>
</protein>
<feature type="compositionally biased region" description="Basic and acidic residues" evidence="9">
    <location>
        <begin position="144"/>
        <end position="155"/>
    </location>
</feature>
<evidence type="ECO:0000256" key="9">
    <source>
        <dbReference type="SAM" id="MobiDB-lite"/>
    </source>
</evidence>
<dbReference type="InterPro" id="IPR001214">
    <property type="entry name" value="SET_dom"/>
</dbReference>